<protein>
    <submittedName>
        <fullName evidence="1">Uncharacterized protein</fullName>
    </submittedName>
</protein>
<dbReference type="EMBL" id="HBUF01549357">
    <property type="protein sequence ID" value="CAG6758329.1"/>
    <property type="molecule type" value="Transcribed_RNA"/>
</dbReference>
<dbReference type="EMBL" id="HBUF01109034">
    <property type="protein sequence ID" value="CAG6639815.1"/>
    <property type="molecule type" value="Transcribed_RNA"/>
</dbReference>
<dbReference type="AlphaFoldDB" id="A0A8D8Z9J9"/>
<dbReference type="EMBL" id="HBUF01434488">
    <property type="protein sequence ID" value="CAG6742334.1"/>
    <property type="molecule type" value="Transcribed_RNA"/>
</dbReference>
<dbReference type="EMBL" id="HBUF01549358">
    <property type="protein sequence ID" value="CAG6758330.1"/>
    <property type="molecule type" value="Transcribed_RNA"/>
</dbReference>
<organism evidence="1">
    <name type="scientific">Cacopsylla melanoneura</name>
    <dbReference type="NCBI Taxonomy" id="428564"/>
    <lineage>
        <taxon>Eukaryota</taxon>
        <taxon>Metazoa</taxon>
        <taxon>Ecdysozoa</taxon>
        <taxon>Arthropoda</taxon>
        <taxon>Hexapoda</taxon>
        <taxon>Insecta</taxon>
        <taxon>Pterygota</taxon>
        <taxon>Neoptera</taxon>
        <taxon>Paraneoptera</taxon>
        <taxon>Hemiptera</taxon>
        <taxon>Sternorrhyncha</taxon>
        <taxon>Psylloidea</taxon>
        <taxon>Psyllidae</taxon>
        <taxon>Psyllinae</taxon>
        <taxon>Cacopsylla</taxon>
    </lineage>
</organism>
<accession>A0A8D8Z9J9</accession>
<dbReference type="EMBL" id="HBUF01434489">
    <property type="protein sequence ID" value="CAG6742335.1"/>
    <property type="molecule type" value="Transcribed_RNA"/>
</dbReference>
<name>A0A8D8Z9J9_9HEMI</name>
<reference evidence="1" key="1">
    <citation type="submission" date="2021-05" db="EMBL/GenBank/DDBJ databases">
        <authorList>
            <person name="Alioto T."/>
            <person name="Alioto T."/>
            <person name="Gomez Garrido J."/>
        </authorList>
    </citation>
    <scope>NUCLEOTIDE SEQUENCE</scope>
</reference>
<proteinExistence type="predicted"/>
<sequence>MSDFVSKACRFQKKSTQWQVLNAIELLSCPCRFVPEEKVFQTLTMMRKASNQTELGMDSLRDILKLMTESGVLQMSSVEKPSMNQLCGCGTCGDACGGCGRYYRVKIGAMSA</sequence>
<dbReference type="EMBL" id="HBUF01109033">
    <property type="protein sequence ID" value="CAG6639814.1"/>
    <property type="molecule type" value="Transcribed_RNA"/>
</dbReference>
<evidence type="ECO:0000313" key="1">
    <source>
        <dbReference type="EMBL" id="CAG6742336.1"/>
    </source>
</evidence>
<dbReference type="EMBL" id="HBUF01434490">
    <property type="protein sequence ID" value="CAG6742336.1"/>
    <property type="molecule type" value="Transcribed_RNA"/>
</dbReference>
<dbReference type="EMBL" id="HBUF01549359">
    <property type="protein sequence ID" value="CAG6758331.1"/>
    <property type="molecule type" value="Transcribed_RNA"/>
</dbReference>
<dbReference type="EMBL" id="HBUF01549360">
    <property type="protein sequence ID" value="CAG6758332.1"/>
    <property type="molecule type" value="Transcribed_RNA"/>
</dbReference>